<feature type="domain" description="C2H2-type" evidence="2">
    <location>
        <begin position="628"/>
        <end position="651"/>
    </location>
</feature>
<feature type="region of interest" description="Disordered" evidence="1">
    <location>
        <begin position="130"/>
        <end position="152"/>
    </location>
</feature>
<proteinExistence type="predicted"/>
<evidence type="ECO:0000259" key="2">
    <source>
        <dbReference type="PROSITE" id="PS00028"/>
    </source>
</evidence>
<protein>
    <recommendedName>
        <fullName evidence="2">C2H2-type domain-containing protein</fullName>
    </recommendedName>
</protein>
<feature type="compositionally biased region" description="Polar residues" evidence="1">
    <location>
        <begin position="142"/>
        <end position="152"/>
    </location>
</feature>
<gene>
    <name evidence="3" type="ORF">MCOR_22032</name>
</gene>
<evidence type="ECO:0000256" key="1">
    <source>
        <dbReference type="SAM" id="MobiDB-lite"/>
    </source>
</evidence>
<accession>A0A6J8BSQ8</accession>
<name>A0A6J8BSQ8_MYTCO</name>
<dbReference type="AlphaFoldDB" id="A0A6J8BSQ8"/>
<evidence type="ECO:0000313" key="3">
    <source>
        <dbReference type="EMBL" id="CAC5386622.1"/>
    </source>
</evidence>
<keyword evidence="4" id="KW-1185">Reference proteome</keyword>
<organism evidence="3 4">
    <name type="scientific">Mytilus coruscus</name>
    <name type="common">Sea mussel</name>
    <dbReference type="NCBI Taxonomy" id="42192"/>
    <lineage>
        <taxon>Eukaryota</taxon>
        <taxon>Metazoa</taxon>
        <taxon>Spiralia</taxon>
        <taxon>Lophotrochozoa</taxon>
        <taxon>Mollusca</taxon>
        <taxon>Bivalvia</taxon>
        <taxon>Autobranchia</taxon>
        <taxon>Pteriomorphia</taxon>
        <taxon>Mytilida</taxon>
        <taxon>Mytiloidea</taxon>
        <taxon>Mytilidae</taxon>
        <taxon>Mytilinae</taxon>
        <taxon>Mytilus</taxon>
    </lineage>
</organism>
<dbReference type="PROSITE" id="PS00028">
    <property type="entry name" value="ZINC_FINGER_C2H2_1"/>
    <property type="match status" value="1"/>
</dbReference>
<dbReference type="OrthoDB" id="5971732at2759"/>
<dbReference type="InterPro" id="IPR013087">
    <property type="entry name" value="Znf_C2H2_type"/>
</dbReference>
<evidence type="ECO:0000313" key="4">
    <source>
        <dbReference type="Proteomes" id="UP000507470"/>
    </source>
</evidence>
<reference evidence="3 4" key="1">
    <citation type="submission" date="2020-06" db="EMBL/GenBank/DDBJ databases">
        <authorList>
            <person name="Li R."/>
            <person name="Bekaert M."/>
        </authorList>
    </citation>
    <scope>NUCLEOTIDE SEQUENCE [LARGE SCALE GENOMIC DNA]</scope>
    <source>
        <strain evidence="4">wild</strain>
    </source>
</reference>
<dbReference type="EMBL" id="CACVKT020003886">
    <property type="protein sequence ID" value="CAC5386622.1"/>
    <property type="molecule type" value="Genomic_DNA"/>
</dbReference>
<sequence length="765" mass="88032">MSDNQEHKDKLSTLCRLCNGFIRDSKLYGKRRFAAEILSIYGIDVFLETDDLYPPFLCSPHSRNLYRYRDTNGESLRTSLDLKSLTPKHFFPPHSINCEICLPTSSPRGRPKKGKRTNEFQVDQDISFVNSSDISKPDDDTNPSTSHSSVNGQNEYSLLEGLLQHTKHVMAKLNSNQKCMYFNKMLNILSPDEETLLCNSIGNKQHCPISKDSSSFSMLYKDTEAMANFDVYKWTKKRYEPLIGYLLGLAGFGTCLQLVENKPTETLLVSRAMEQIYTLCNRTLISPVSFLLNLTAYSLTGSRLLVDMLGNVTPAGHYKSVTSWIKDQSNEARTLPSSDLMNVFDNEQVIGKIWSIKPRNKIAISIITNKAFMALPAEEILQTKAEFKPEKTLKLDIESNLGRKDKNKTHQNRKLKNVISEMIDQDSERFCQMEIDHNEQLYHFLDDAIDTVLKEKTFKNENYEDVIDDLVKREVQDETYIKCELCGTLNLKRKFVCSNCREREGLKIAKEKKKKNSNAPFSVDKPEHPKIIFENDDAEESNMTQVHSEMTQFSHITSYHDGKHEVVLSDPVFCNPNSIATVARVLKKIGEENGIIKYGGTKRYWTFVCCDGLPYMIIKKLKEEAVVCAIEGCGKSFMSMDNYSNHTTEIHPTVQRRFVFEFDWLYVRIGSGHYEMNLIKGFFELNWIPVLENLCQTMGFESDSAKNFAKSCKDHHKSWRLLLIFHLGTLQELVLPYVRHSMLTDKKPDAKGFLNRYRKMWCECQ</sequence>
<dbReference type="Proteomes" id="UP000507470">
    <property type="component" value="Unassembled WGS sequence"/>
</dbReference>